<keyword evidence="4" id="KW-1185">Reference proteome</keyword>
<accession>A0A151J5Q6</accession>
<dbReference type="PANTHER" id="PTHR47595:SF1">
    <property type="entry name" value="MYB_SANT-LIKE DNA-BINDING DOMAIN-CONTAINING PROTEIN"/>
    <property type="match status" value="1"/>
</dbReference>
<dbReference type="InterPro" id="IPR044822">
    <property type="entry name" value="Myb_DNA-bind_4"/>
</dbReference>
<evidence type="ECO:0000256" key="1">
    <source>
        <dbReference type="SAM" id="MobiDB-lite"/>
    </source>
</evidence>
<dbReference type="Gene3D" id="1.10.10.60">
    <property type="entry name" value="Homeodomain-like"/>
    <property type="match status" value="1"/>
</dbReference>
<feature type="domain" description="Myb/SANT-like DNA-binding" evidence="2">
    <location>
        <begin position="3"/>
        <end position="91"/>
    </location>
</feature>
<reference evidence="3 4" key="1">
    <citation type="submission" date="2015-09" db="EMBL/GenBank/DDBJ databases">
        <title>Trachymyrmex cornetzi WGS genome.</title>
        <authorList>
            <person name="Nygaard S."/>
            <person name="Hu H."/>
            <person name="Boomsma J."/>
            <person name="Zhang G."/>
        </authorList>
    </citation>
    <scope>NUCLEOTIDE SEQUENCE [LARGE SCALE GENOMIC DNA]</scope>
    <source>
        <strain evidence="3">Tcor2-1</strain>
        <tissue evidence="3">Whole body</tissue>
    </source>
</reference>
<feature type="compositionally biased region" description="Basic and acidic residues" evidence="1">
    <location>
        <begin position="116"/>
        <end position="127"/>
    </location>
</feature>
<evidence type="ECO:0000313" key="4">
    <source>
        <dbReference type="Proteomes" id="UP000078492"/>
    </source>
</evidence>
<name>A0A151J5Q6_9HYME</name>
<dbReference type="PANTHER" id="PTHR47595">
    <property type="entry name" value="HEAT SHOCK 70 KDA PROTEIN 14"/>
    <property type="match status" value="1"/>
</dbReference>
<proteinExistence type="predicted"/>
<gene>
    <name evidence="3" type="ORF">ALC57_09486</name>
</gene>
<organism evidence="3 4">
    <name type="scientific">Trachymyrmex cornetzi</name>
    <dbReference type="NCBI Taxonomy" id="471704"/>
    <lineage>
        <taxon>Eukaryota</taxon>
        <taxon>Metazoa</taxon>
        <taxon>Ecdysozoa</taxon>
        <taxon>Arthropoda</taxon>
        <taxon>Hexapoda</taxon>
        <taxon>Insecta</taxon>
        <taxon>Pterygota</taxon>
        <taxon>Neoptera</taxon>
        <taxon>Endopterygota</taxon>
        <taxon>Hymenoptera</taxon>
        <taxon>Apocrita</taxon>
        <taxon>Aculeata</taxon>
        <taxon>Formicoidea</taxon>
        <taxon>Formicidae</taxon>
        <taxon>Myrmicinae</taxon>
        <taxon>Trachymyrmex</taxon>
    </lineage>
</organism>
<dbReference type="EMBL" id="KQ980017">
    <property type="protein sequence ID" value="KYN18239.1"/>
    <property type="molecule type" value="Genomic_DNA"/>
</dbReference>
<dbReference type="Proteomes" id="UP000078492">
    <property type="component" value="Unassembled WGS sequence"/>
</dbReference>
<protein>
    <recommendedName>
        <fullName evidence="2">Myb/SANT-like DNA-binding domain-containing protein</fullName>
    </recommendedName>
</protein>
<dbReference type="Pfam" id="PF13837">
    <property type="entry name" value="Myb_DNA-bind_4"/>
    <property type="match status" value="1"/>
</dbReference>
<dbReference type="AlphaFoldDB" id="A0A151J5Q6"/>
<feature type="non-terminal residue" evidence="3">
    <location>
        <position position="1"/>
    </location>
</feature>
<sequence>TACWKDDNEVKYLIYLWRDHQNNFKSKKSRNVWTLICQELKKASPIWNKKTPIQCENKWKDLKRKYMETKDHNNKSGNDPKTCKFFKELEEVLGEKPCVKPIAIASNLNRKRTLSSKKENDFEKVNESSESSIQTQETPKQKKRMTRVQRELKDWSAALLADVKVREEAKERRHKEAIAESKAAIEVYKEVGEIDR</sequence>
<evidence type="ECO:0000313" key="3">
    <source>
        <dbReference type="EMBL" id="KYN18239.1"/>
    </source>
</evidence>
<feature type="region of interest" description="Disordered" evidence="1">
    <location>
        <begin position="115"/>
        <end position="149"/>
    </location>
</feature>
<evidence type="ECO:0000259" key="2">
    <source>
        <dbReference type="Pfam" id="PF13837"/>
    </source>
</evidence>